<name>A0ABM1QWG7_CAMSA</name>
<dbReference type="PANTHER" id="PTHR11439">
    <property type="entry name" value="GAG-POL-RELATED RETROTRANSPOSON"/>
    <property type="match status" value="1"/>
</dbReference>
<organism evidence="1 2">
    <name type="scientific">Camelina sativa</name>
    <name type="common">False flax</name>
    <name type="synonym">Myagrum sativum</name>
    <dbReference type="NCBI Taxonomy" id="90675"/>
    <lineage>
        <taxon>Eukaryota</taxon>
        <taxon>Viridiplantae</taxon>
        <taxon>Streptophyta</taxon>
        <taxon>Embryophyta</taxon>
        <taxon>Tracheophyta</taxon>
        <taxon>Spermatophyta</taxon>
        <taxon>Magnoliopsida</taxon>
        <taxon>eudicotyledons</taxon>
        <taxon>Gunneridae</taxon>
        <taxon>Pentapetalae</taxon>
        <taxon>rosids</taxon>
        <taxon>malvids</taxon>
        <taxon>Brassicales</taxon>
        <taxon>Brassicaceae</taxon>
        <taxon>Camelineae</taxon>
        <taxon>Camelina</taxon>
    </lineage>
</organism>
<evidence type="ECO:0000313" key="2">
    <source>
        <dbReference type="RefSeq" id="XP_019091105.1"/>
    </source>
</evidence>
<reference evidence="1" key="1">
    <citation type="journal article" date="2014" name="Nat. Commun.">
        <title>The emerging biofuel crop Camelina sativa retains a highly undifferentiated hexaploid genome structure.</title>
        <authorList>
            <person name="Kagale S."/>
            <person name="Koh C."/>
            <person name="Nixon J."/>
            <person name="Bollina V."/>
            <person name="Clarke W.E."/>
            <person name="Tuteja R."/>
            <person name="Spillane C."/>
            <person name="Robinson S.J."/>
            <person name="Links M.G."/>
            <person name="Clarke C."/>
            <person name="Higgins E.E."/>
            <person name="Huebert T."/>
            <person name="Sharpe A.G."/>
            <person name="Parkin I.A."/>
        </authorList>
    </citation>
    <scope>NUCLEOTIDE SEQUENCE [LARGE SCALE GENOMIC DNA]</scope>
    <source>
        <strain evidence="1">cv. DH55</strain>
    </source>
</reference>
<keyword evidence="1" id="KW-1185">Reference proteome</keyword>
<dbReference type="SUPFAM" id="SSF56672">
    <property type="entry name" value="DNA/RNA polymerases"/>
    <property type="match status" value="1"/>
</dbReference>
<dbReference type="RefSeq" id="XP_019091105.1">
    <property type="nucleotide sequence ID" value="XM_019235560.1"/>
</dbReference>
<dbReference type="Proteomes" id="UP000694864">
    <property type="component" value="Chromosome 14"/>
</dbReference>
<dbReference type="PANTHER" id="PTHR11439:SF470">
    <property type="entry name" value="CYSTEINE-RICH RLK (RECEPTOR-LIKE PROTEIN KINASE) 8"/>
    <property type="match status" value="1"/>
</dbReference>
<dbReference type="GeneID" id="109128712"/>
<proteinExistence type="predicted"/>
<accession>A0ABM1QWG7</accession>
<gene>
    <name evidence="2" type="primary">LOC109128712</name>
</gene>
<dbReference type="InterPro" id="IPR043502">
    <property type="entry name" value="DNA/RNA_pol_sf"/>
</dbReference>
<protein>
    <submittedName>
        <fullName evidence="2">Uncharacterized protein LOC109128712</fullName>
    </submittedName>
</protein>
<reference evidence="2" key="2">
    <citation type="submission" date="2025-08" db="UniProtKB">
        <authorList>
            <consortium name="RefSeq"/>
        </authorList>
    </citation>
    <scope>IDENTIFICATION</scope>
    <source>
        <tissue evidence="2">Leaf</tissue>
    </source>
</reference>
<evidence type="ECO:0000313" key="1">
    <source>
        <dbReference type="Proteomes" id="UP000694864"/>
    </source>
</evidence>
<sequence length="119" mass="13448">MKDLGALKYFLGIKVAHGHDGIFLSQRKYCLDIIDECGLSGAQPTDTPLEQNHTLLSSKSKPLSAPDQYRRLVGRLMYLTHTRPELSYAVNILAQFMQTPLMDHWDSALNVVRYLKSSP</sequence>